<proteinExistence type="predicted"/>
<accession>X1S3Q2</accession>
<comment type="caution">
    <text evidence="1">The sequence shown here is derived from an EMBL/GenBank/DDBJ whole genome shotgun (WGS) entry which is preliminary data.</text>
</comment>
<reference evidence="1" key="1">
    <citation type="journal article" date="2014" name="Front. Microbiol.">
        <title>High frequency of phylogenetically diverse reductive dehalogenase-homologous genes in deep subseafloor sedimentary metagenomes.</title>
        <authorList>
            <person name="Kawai M."/>
            <person name="Futagami T."/>
            <person name="Toyoda A."/>
            <person name="Takaki Y."/>
            <person name="Nishi S."/>
            <person name="Hori S."/>
            <person name="Arai W."/>
            <person name="Tsubouchi T."/>
            <person name="Morono Y."/>
            <person name="Uchiyama I."/>
            <person name="Ito T."/>
            <person name="Fujiyama A."/>
            <person name="Inagaki F."/>
            <person name="Takami H."/>
        </authorList>
    </citation>
    <scope>NUCLEOTIDE SEQUENCE</scope>
    <source>
        <strain evidence="1">Expedition CK06-06</strain>
    </source>
</reference>
<evidence type="ECO:0000313" key="1">
    <source>
        <dbReference type="EMBL" id="GAI87498.1"/>
    </source>
</evidence>
<organism evidence="1">
    <name type="scientific">marine sediment metagenome</name>
    <dbReference type="NCBI Taxonomy" id="412755"/>
    <lineage>
        <taxon>unclassified sequences</taxon>
        <taxon>metagenomes</taxon>
        <taxon>ecological metagenomes</taxon>
    </lineage>
</organism>
<gene>
    <name evidence="1" type="ORF">S12H4_17948</name>
</gene>
<name>X1S3Q2_9ZZZZ</name>
<dbReference type="EMBL" id="BARW01008820">
    <property type="protein sequence ID" value="GAI87498.1"/>
    <property type="molecule type" value="Genomic_DNA"/>
</dbReference>
<protein>
    <submittedName>
        <fullName evidence="1">Uncharacterized protein</fullName>
    </submittedName>
</protein>
<sequence length="131" mass="14169">MKVPKGTPISWSWEDLAAEIDAKIAAHAAIAAAHHTRYTDAEALAAAIAGGLSKVIWEDTSVAVMTDWERTVHLGWTDLDLTAYTSENAKLAILLLQMSAVTIGTGYSDLAVRKNGTTPFDYPRIRRMPGS</sequence>
<feature type="non-terminal residue" evidence="1">
    <location>
        <position position="131"/>
    </location>
</feature>
<dbReference type="AlphaFoldDB" id="X1S3Q2"/>